<proteinExistence type="predicted"/>
<evidence type="ECO:0000313" key="1">
    <source>
        <dbReference type="EMBL" id="KKL77883.1"/>
    </source>
</evidence>
<gene>
    <name evidence="1" type="ORF">LCGC14_2030440</name>
</gene>
<sequence>MSNQTIKRIGRYYFCPICKDRLLVDKKTILKEIHYFCIHCGFYHKEVK</sequence>
<dbReference type="EMBL" id="LAZR01023623">
    <property type="protein sequence ID" value="KKL77883.1"/>
    <property type="molecule type" value="Genomic_DNA"/>
</dbReference>
<dbReference type="InterPro" id="IPR037274">
    <property type="entry name" value="Znf_CHY_sf"/>
</dbReference>
<comment type="caution">
    <text evidence="1">The sequence shown here is derived from an EMBL/GenBank/DDBJ whole genome shotgun (WGS) entry which is preliminary data.</text>
</comment>
<accession>A0A0F9EUV8</accession>
<reference evidence="1" key="1">
    <citation type="journal article" date="2015" name="Nature">
        <title>Complex archaea that bridge the gap between prokaryotes and eukaryotes.</title>
        <authorList>
            <person name="Spang A."/>
            <person name="Saw J.H."/>
            <person name="Jorgensen S.L."/>
            <person name="Zaremba-Niedzwiedzka K."/>
            <person name="Martijn J."/>
            <person name="Lind A.E."/>
            <person name="van Eijk R."/>
            <person name="Schleper C."/>
            <person name="Guy L."/>
            <person name="Ettema T.J."/>
        </authorList>
    </citation>
    <scope>NUCLEOTIDE SEQUENCE</scope>
</reference>
<organism evidence="1">
    <name type="scientific">marine sediment metagenome</name>
    <dbReference type="NCBI Taxonomy" id="412755"/>
    <lineage>
        <taxon>unclassified sequences</taxon>
        <taxon>metagenomes</taxon>
        <taxon>ecological metagenomes</taxon>
    </lineage>
</organism>
<dbReference type="SUPFAM" id="SSF161219">
    <property type="entry name" value="CHY zinc finger-like"/>
    <property type="match status" value="1"/>
</dbReference>
<protein>
    <submittedName>
        <fullName evidence="1">Uncharacterized protein</fullName>
    </submittedName>
</protein>
<dbReference type="AlphaFoldDB" id="A0A0F9EUV8"/>
<name>A0A0F9EUV8_9ZZZZ</name>
<dbReference type="GO" id="GO:0008270">
    <property type="term" value="F:zinc ion binding"/>
    <property type="evidence" value="ECO:0007669"/>
    <property type="project" value="InterPro"/>
</dbReference>